<evidence type="ECO:0000256" key="1">
    <source>
        <dbReference type="SAM" id="Phobius"/>
    </source>
</evidence>
<feature type="transmembrane region" description="Helical" evidence="1">
    <location>
        <begin position="145"/>
        <end position="166"/>
    </location>
</feature>
<comment type="caution">
    <text evidence="2">The sequence shown here is derived from an EMBL/GenBank/DDBJ whole genome shotgun (WGS) entry which is preliminary data.</text>
</comment>
<proteinExistence type="predicted"/>
<dbReference type="EMBL" id="BNAT01000036">
    <property type="protein sequence ID" value="GHE51593.1"/>
    <property type="molecule type" value="Genomic_DNA"/>
</dbReference>
<dbReference type="Proteomes" id="UP000603227">
    <property type="component" value="Unassembled WGS sequence"/>
</dbReference>
<dbReference type="RefSeq" id="WP_189786781.1">
    <property type="nucleotide sequence ID" value="NZ_BNAT01000036.1"/>
</dbReference>
<accession>A0A919DKL0</accession>
<gene>
    <name evidence="2" type="ORF">GCM10017771_73870</name>
</gene>
<organism evidence="2 3">
    <name type="scientific">Streptomyces capitiformicae</name>
    <dbReference type="NCBI Taxonomy" id="2014920"/>
    <lineage>
        <taxon>Bacteria</taxon>
        <taxon>Bacillati</taxon>
        <taxon>Actinomycetota</taxon>
        <taxon>Actinomycetes</taxon>
        <taxon>Kitasatosporales</taxon>
        <taxon>Streptomycetaceae</taxon>
        <taxon>Streptomyces</taxon>
    </lineage>
</organism>
<evidence type="ECO:0000313" key="3">
    <source>
        <dbReference type="Proteomes" id="UP000603227"/>
    </source>
</evidence>
<keyword evidence="1" id="KW-0812">Transmembrane</keyword>
<reference evidence="2" key="2">
    <citation type="submission" date="2020-09" db="EMBL/GenBank/DDBJ databases">
        <authorList>
            <person name="Sun Q."/>
            <person name="Zhou Y."/>
        </authorList>
    </citation>
    <scope>NUCLEOTIDE SEQUENCE</scope>
    <source>
        <strain evidence="2">CGMCC 4.7403</strain>
    </source>
</reference>
<evidence type="ECO:0000313" key="2">
    <source>
        <dbReference type="EMBL" id="GHE51593.1"/>
    </source>
</evidence>
<keyword evidence="1" id="KW-0472">Membrane</keyword>
<sequence>MDEVATQDSSPGPEAIPSDKYKLAYDAAVHAMSQQDTTLTNLRNRTTSLITIAALIGSFSSFFGLGTKDKPLPVWFAVVVICFIVVILLGAIYVLWPKSDWSFGPDPSQILGSEYDDYNLTWALAQGMANHIVVNEKVIRYRGRVYSACVVLLGAEAAFVVAASLATR</sequence>
<dbReference type="AlphaFoldDB" id="A0A919DKL0"/>
<protein>
    <submittedName>
        <fullName evidence="2">Uncharacterized protein</fullName>
    </submittedName>
</protein>
<name>A0A919DKL0_9ACTN</name>
<keyword evidence="1" id="KW-1133">Transmembrane helix</keyword>
<keyword evidence="3" id="KW-1185">Reference proteome</keyword>
<feature type="transmembrane region" description="Helical" evidence="1">
    <location>
        <begin position="49"/>
        <end position="66"/>
    </location>
</feature>
<feature type="transmembrane region" description="Helical" evidence="1">
    <location>
        <begin position="72"/>
        <end position="96"/>
    </location>
</feature>
<reference evidence="2" key="1">
    <citation type="journal article" date="2014" name="Int. J. Syst. Evol. Microbiol.">
        <title>Complete genome sequence of Corynebacterium casei LMG S-19264T (=DSM 44701T), isolated from a smear-ripened cheese.</title>
        <authorList>
            <consortium name="US DOE Joint Genome Institute (JGI-PGF)"/>
            <person name="Walter F."/>
            <person name="Albersmeier A."/>
            <person name="Kalinowski J."/>
            <person name="Ruckert C."/>
        </authorList>
    </citation>
    <scope>NUCLEOTIDE SEQUENCE</scope>
    <source>
        <strain evidence="2">CGMCC 4.7403</strain>
    </source>
</reference>